<dbReference type="InterPro" id="IPR005119">
    <property type="entry name" value="LysR_subst-bd"/>
</dbReference>
<dbReference type="PANTHER" id="PTHR30346">
    <property type="entry name" value="TRANSCRIPTIONAL DUAL REGULATOR HCAR-RELATED"/>
    <property type="match status" value="1"/>
</dbReference>
<evidence type="ECO:0000313" key="7">
    <source>
        <dbReference type="Proteomes" id="UP000004310"/>
    </source>
</evidence>
<dbReference type="eggNOG" id="COG0583">
    <property type="taxonomic scope" value="Bacteria"/>
</dbReference>
<dbReference type="GO" id="GO:0032993">
    <property type="term" value="C:protein-DNA complex"/>
    <property type="evidence" value="ECO:0007669"/>
    <property type="project" value="TreeGrafter"/>
</dbReference>
<keyword evidence="4" id="KW-0804">Transcription</keyword>
<evidence type="ECO:0000256" key="3">
    <source>
        <dbReference type="ARBA" id="ARBA00023125"/>
    </source>
</evidence>
<dbReference type="SUPFAM" id="SSF53850">
    <property type="entry name" value="Periplasmic binding protein-like II"/>
    <property type="match status" value="1"/>
</dbReference>
<dbReference type="STRING" id="217511.GCA_001463845_03124"/>
<comment type="similarity">
    <text evidence="1">Belongs to the LysR transcriptional regulatory family.</text>
</comment>
<keyword evidence="7" id="KW-1185">Reference proteome</keyword>
<keyword evidence="3" id="KW-0238">DNA-binding</keyword>
<organism evidence="6 7">
    <name type="scientific">Fulvimarina pelagi HTCC2506</name>
    <dbReference type="NCBI Taxonomy" id="314231"/>
    <lineage>
        <taxon>Bacteria</taxon>
        <taxon>Pseudomonadati</taxon>
        <taxon>Pseudomonadota</taxon>
        <taxon>Alphaproteobacteria</taxon>
        <taxon>Hyphomicrobiales</taxon>
        <taxon>Aurantimonadaceae</taxon>
        <taxon>Fulvimarina</taxon>
    </lineage>
</organism>
<evidence type="ECO:0000256" key="4">
    <source>
        <dbReference type="ARBA" id="ARBA00023163"/>
    </source>
</evidence>
<dbReference type="EMBL" id="AATP01000002">
    <property type="protein sequence ID" value="EAU42072.1"/>
    <property type="molecule type" value="Genomic_DNA"/>
</dbReference>
<protein>
    <submittedName>
        <fullName evidence="6">Transcriptional regulator, LysR family protein</fullName>
    </submittedName>
</protein>
<dbReference type="RefSeq" id="WP_007068440.1">
    <property type="nucleotide sequence ID" value="NZ_DS022272.1"/>
</dbReference>
<proteinExistence type="inferred from homology"/>
<dbReference type="HOGENOM" id="CLU_1903637_0_0_5"/>
<evidence type="ECO:0000256" key="1">
    <source>
        <dbReference type="ARBA" id="ARBA00009437"/>
    </source>
</evidence>
<keyword evidence="2" id="KW-0805">Transcription regulation</keyword>
<dbReference type="AlphaFoldDB" id="Q0G2V9"/>
<dbReference type="Gene3D" id="3.40.190.290">
    <property type="match status" value="1"/>
</dbReference>
<sequence>MSENMNIYALELCILRGRAVLGMRSGFHLHDRIRNLCEEHGARLLREYEGTSLDALRQMVGMGMGVTFLPALYVQSEVVGRSDVVAIPLSGAPITRSIGLVWRERSSQTQIFETITSTMREVATRDFTGLTLE</sequence>
<evidence type="ECO:0000256" key="2">
    <source>
        <dbReference type="ARBA" id="ARBA00023015"/>
    </source>
</evidence>
<accession>Q0G2V9</accession>
<dbReference type="Proteomes" id="UP000004310">
    <property type="component" value="Unassembled WGS sequence"/>
</dbReference>
<dbReference type="GO" id="GO:0003677">
    <property type="term" value="F:DNA binding"/>
    <property type="evidence" value="ECO:0007669"/>
    <property type="project" value="UniProtKB-KW"/>
</dbReference>
<gene>
    <name evidence="6" type="ORF">FP2506_16604</name>
</gene>
<evidence type="ECO:0000313" key="6">
    <source>
        <dbReference type="EMBL" id="EAU42072.1"/>
    </source>
</evidence>
<evidence type="ECO:0000259" key="5">
    <source>
        <dbReference type="Pfam" id="PF03466"/>
    </source>
</evidence>
<feature type="domain" description="LysR substrate-binding" evidence="5">
    <location>
        <begin position="15"/>
        <end position="122"/>
    </location>
</feature>
<dbReference type="GO" id="GO:0003700">
    <property type="term" value="F:DNA-binding transcription factor activity"/>
    <property type="evidence" value="ECO:0007669"/>
    <property type="project" value="TreeGrafter"/>
</dbReference>
<dbReference type="PANTHER" id="PTHR30346:SF26">
    <property type="entry name" value="HYDROGEN PEROXIDE-INDUCIBLE GENES ACTIVATOR"/>
    <property type="match status" value="1"/>
</dbReference>
<dbReference type="Pfam" id="PF03466">
    <property type="entry name" value="LysR_substrate"/>
    <property type="match status" value="1"/>
</dbReference>
<reference evidence="6 7" key="1">
    <citation type="journal article" date="2010" name="J. Bacteriol.">
        <title>Genome sequence of Fulvimarina pelagi HTCC2506T, a Mn(II)-oxidizing alphaproteobacterium possessing an aerobic anoxygenic photosynthetic gene cluster and Xanthorhodopsin.</title>
        <authorList>
            <person name="Kang I."/>
            <person name="Oh H.M."/>
            <person name="Lim S.I."/>
            <person name="Ferriera S."/>
            <person name="Giovannoni S.J."/>
            <person name="Cho J.C."/>
        </authorList>
    </citation>
    <scope>NUCLEOTIDE SEQUENCE [LARGE SCALE GENOMIC DNA]</scope>
    <source>
        <strain evidence="6 7">HTCC2506</strain>
    </source>
</reference>
<comment type="caution">
    <text evidence="6">The sequence shown here is derived from an EMBL/GenBank/DDBJ whole genome shotgun (WGS) entry which is preliminary data.</text>
</comment>
<name>Q0G2V9_9HYPH</name>